<protein>
    <submittedName>
        <fullName evidence="2">LPP20 family lipoprotein</fullName>
    </submittedName>
</protein>
<dbReference type="EMBL" id="CP129950">
    <property type="protein sequence ID" value="WPD02682.1"/>
    <property type="molecule type" value="Genomic_DNA"/>
</dbReference>
<dbReference type="Proteomes" id="UP001301420">
    <property type="component" value="Chromosome"/>
</dbReference>
<feature type="domain" description="Lipoprotein LPP20-like" evidence="1">
    <location>
        <begin position="32"/>
        <end position="127"/>
    </location>
</feature>
<dbReference type="Pfam" id="PF02169">
    <property type="entry name" value="LPP20"/>
    <property type="match status" value="1"/>
</dbReference>
<dbReference type="RefSeq" id="WP_390839032.1">
    <property type="nucleotide sequence ID" value="NZ_CP129950.1"/>
</dbReference>
<keyword evidence="3" id="KW-1185">Reference proteome</keyword>
<name>A0AAU0P0Y9_9BACT</name>
<dbReference type="AlphaFoldDB" id="A0AAU0P0Y9"/>
<dbReference type="InterPro" id="IPR024952">
    <property type="entry name" value="LPP20-like_dom"/>
</dbReference>
<accession>A0AAU0P0Y9</accession>
<dbReference type="Gene3D" id="3.10.28.20">
    <property type="entry name" value="Acetamidase/Formamidase-like domains"/>
    <property type="match status" value="1"/>
</dbReference>
<sequence length="327" mass="38383">MRYLLPVFFAIFFVACFGINKEEVQNNYLKYPSWYLNPPLNDGNMLYGVGVANTKQEAVLNALDDLSSRLMLTIQSNQEISLKSFRDYREYVSKTTTFNINTKSEKLTFKDYKIEDFYSFQKEIFYLISIKKSDLINSLNSQISNLYGEYEILKRGNDDILNKNIKYKELLEKFYINLNKAELLESLQNKNMSENRYIKTIQKIEEEIKNSISKISFFIKSDDNSEIFKEVFKNSLNKKSYKVVEKKDSENIYEIDLSSNQSKIRPSGFFIIENILNIKVKDKNNRQLSSKTIELKGASSNNFDDAKINLIQKLKKYEEQNSILPFE</sequence>
<evidence type="ECO:0000259" key="1">
    <source>
        <dbReference type="Pfam" id="PF02169"/>
    </source>
</evidence>
<evidence type="ECO:0000313" key="3">
    <source>
        <dbReference type="Proteomes" id="UP001301420"/>
    </source>
</evidence>
<dbReference type="PROSITE" id="PS51257">
    <property type="entry name" value="PROKAR_LIPOPROTEIN"/>
    <property type="match status" value="1"/>
</dbReference>
<reference evidence="2 3" key="1">
    <citation type="submission" date="2023-06" db="EMBL/GenBank/DDBJ databases">
        <title>Characterization of Arcobacter Isolates from Retail Chicken Sold in Supermarkets in Tbilisi, Georgia.</title>
        <authorList>
            <person name="Riediger M."/>
            <person name="Zautner A.E."/>
        </authorList>
    </citation>
    <scope>NUCLEOTIDE SEQUENCE [LARGE SCALE GENOMIC DNA]</scope>
    <source>
        <strain evidence="2 3">DSM 115972</strain>
    </source>
</reference>
<evidence type="ECO:0000313" key="2">
    <source>
        <dbReference type="EMBL" id="WPD02682.1"/>
    </source>
</evidence>
<organism evidence="2 3">
    <name type="scientific">Arcobacter cryaerophilus gv. pseudocryaerophilus</name>
    <dbReference type="NCBI Taxonomy" id="2933791"/>
    <lineage>
        <taxon>Bacteria</taxon>
        <taxon>Pseudomonadati</taxon>
        <taxon>Campylobacterota</taxon>
        <taxon>Epsilonproteobacteria</taxon>
        <taxon>Campylobacterales</taxon>
        <taxon>Arcobacteraceae</taxon>
        <taxon>Aliarcobacter</taxon>
    </lineage>
</organism>
<proteinExistence type="predicted"/>
<keyword evidence="2" id="KW-0449">Lipoprotein</keyword>
<gene>
    <name evidence="2" type="ORF">QUR79_07980</name>
</gene>